<evidence type="ECO:0000313" key="4">
    <source>
        <dbReference type="Proteomes" id="UP001055172"/>
    </source>
</evidence>
<evidence type="ECO:0000313" key="3">
    <source>
        <dbReference type="EMBL" id="GJC89505.1"/>
    </source>
</evidence>
<keyword evidence="4" id="KW-1185">Reference proteome</keyword>
<reference evidence="3 4" key="1">
    <citation type="submission" date="2021-07" db="EMBL/GenBank/DDBJ databases">
        <title>Genome data of Colletotrichum spaethianum.</title>
        <authorList>
            <person name="Utami Y.D."/>
            <person name="Hiruma K."/>
        </authorList>
    </citation>
    <scope>NUCLEOTIDE SEQUENCE [LARGE SCALE GENOMIC DNA]</scope>
    <source>
        <strain evidence="3 4">MAFF 242679</strain>
    </source>
</reference>
<gene>
    <name evidence="3" type="ORF">ColLi_12343</name>
</gene>
<sequence>MHDDNTLDIDYCRVCYLQQPPSQLVSHTWADFEPLYNRIETQVPPSDREHFQCRQCFPRQGHLPYNCHVNNLSLGCAHRYPDALRELSPLEERLIGIYRPCGWITKLTIEVEKWTSGKYRKHKRGHITVFPNDVQGTASNVLPHPLLDELERLHVCFVGPRRPMPSDLGFMLSVRPVKLRRALVWLRANNPLYRDIMIDERNLQTWGDSCPGTQVPRAIIDQMVAYNLSAEDEIRTGNYVPPAERGRPDEPIRSASEVLRSLEDREFDSAVAEAEGNARLGGLRASGRDVDDMDPRHIEEELEELKSTGMMGAAGAGEYSPQERLRLLRNATLEGGQQRRGRKPTSSNAEGNRVTYDDGMRPYIISQRGEDPADTNDSDFFPKTFPCLFPWGRGGPRPLDSTDADKQDHEAFGSNKPKGFDLRRWARVMLQRHGTKLAPS</sequence>
<comment type="caution">
    <text evidence="3">The sequence shown here is derived from an EMBL/GenBank/DDBJ whole genome shotgun (WGS) entry which is preliminary data.</text>
</comment>
<dbReference type="Proteomes" id="UP001055172">
    <property type="component" value="Unassembled WGS sequence"/>
</dbReference>
<proteinExistence type="predicted"/>
<feature type="domain" description="DUF6570" evidence="2">
    <location>
        <begin position="61"/>
        <end position="204"/>
    </location>
</feature>
<protein>
    <recommendedName>
        <fullName evidence="2">DUF6570 domain-containing protein</fullName>
    </recommendedName>
</protein>
<evidence type="ECO:0000256" key="1">
    <source>
        <dbReference type="SAM" id="MobiDB-lite"/>
    </source>
</evidence>
<dbReference type="InterPro" id="IPR046700">
    <property type="entry name" value="DUF6570"/>
</dbReference>
<accession>A0AA37GZG1</accession>
<feature type="region of interest" description="Disordered" evidence="1">
    <location>
        <begin position="393"/>
        <end position="418"/>
    </location>
</feature>
<dbReference type="AlphaFoldDB" id="A0AA37GZG1"/>
<name>A0AA37GZG1_9PEZI</name>
<feature type="region of interest" description="Disordered" evidence="1">
    <location>
        <begin position="332"/>
        <end position="356"/>
    </location>
</feature>
<organism evidence="3 4">
    <name type="scientific">Colletotrichum liriopes</name>
    <dbReference type="NCBI Taxonomy" id="708192"/>
    <lineage>
        <taxon>Eukaryota</taxon>
        <taxon>Fungi</taxon>
        <taxon>Dikarya</taxon>
        <taxon>Ascomycota</taxon>
        <taxon>Pezizomycotina</taxon>
        <taxon>Sordariomycetes</taxon>
        <taxon>Hypocreomycetidae</taxon>
        <taxon>Glomerellales</taxon>
        <taxon>Glomerellaceae</taxon>
        <taxon>Colletotrichum</taxon>
        <taxon>Colletotrichum spaethianum species complex</taxon>
    </lineage>
</organism>
<evidence type="ECO:0000259" key="2">
    <source>
        <dbReference type="Pfam" id="PF20209"/>
    </source>
</evidence>
<dbReference type="EMBL" id="BPPX01000042">
    <property type="protein sequence ID" value="GJC89505.1"/>
    <property type="molecule type" value="Genomic_DNA"/>
</dbReference>
<dbReference type="Pfam" id="PF20209">
    <property type="entry name" value="DUF6570"/>
    <property type="match status" value="1"/>
</dbReference>